<organism evidence="1 2">
    <name type="scientific">miniopterid betaherpesvirus 1</name>
    <dbReference type="NCBI Taxonomy" id="3070189"/>
    <lineage>
        <taxon>Viruses</taxon>
        <taxon>Duplodnaviria</taxon>
        <taxon>Heunggongvirae</taxon>
        <taxon>Peploviricota</taxon>
        <taxon>Herviviricetes</taxon>
        <taxon>Herpesvirales</taxon>
        <taxon>Orthoherpesviridae</taxon>
        <taxon>Betaherpesvirinae</taxon>
        <taxon>Quwivirus</taxon>
        <taxon>Quwivirus miniopteridbeta1</taxon>
    </lineage>
</organism>
<protein>
    <submittedName>
        <fullName evidence="1">B43</fullName>
    </submittedName>
</protein>
<dbReference type="Pfam" id="PF02393">
    <property type="entry name" value="US22"/>
    <property type="match status" value="2"/>
</dbReference>
<dbReference type="Proteomes" id="UP000103899">
    <property type="component" value="Segment"/>
</dbReference>
<reference evidence="1 2" key="1">
    <citation type="journal article" date="2012" name="J. Virol.">
        <title>A Novel Bat Herpesvirus Encodes Homologues of Major Histocompatibility Complex Classes I and II, C-Type Lectin, and a Unique Family of Immune-Related Genes.</title>
        <authorList>
            <person name="Zhang H."/>
            <person name="Todd S."/>
            <person name="Tachedjian M."/>
            <person name="Barr J.A."/>
            <person name="Luo M."/>
            <person name="Yu M."/>
            <person name="Marsh G.A."/>
            <person name="Crameri G."/>
            <person name="Wang L.F."/>
        </authorList>
    </citation>
    <scope>NUCLEOTIDE SEQUENCE [LARGE SCALE GENOMIC DNA]</scope>
    <source>
        <strain evidence="1">B7D8</strain>
    </source>
</reference>
<keyword evidence="2" id="KW-1185">Reference proteome</keyword>
<evidence type="ECO:0000313" key="1">
    <source>
        <dbReference type="EMBL" id="AFK83871.1"/>
    </source>
</evidence>
<dbReference type="EMBL" id="JQ805139">
    <property type="protein sequence ID" value="AFK83871.1"/>
    <property type="molecule type" value="Genomic_DNA"/>
</dbReference>
<name>I3VQ27_9BETA</name>
<sequence>MCSFALVSFFGMCTGASMVDQRVDCGVQDGLLDTVRYTAELCFREDAEKALKRFVGTKHGTNFPLKWPKGWMFTYWCFYPRSARSRLGVRLIKKRYVCCDSCLVSVGVVHRSGVEPAREHPVVLIGDAGNVYLYDGDEDAVYLLSSKGFVGFYEGGLKNYHRLREDLCAENELTNEEVLQLSKASDYDELLNLRDRRIGEQSAVMRGSERYAMLTVCDSSCVANKTARLAEWCRHACCARMDVLFTFERWIDQRWVVLLTLVDDRGKVFMVDHGDGRAYYIASSLGAFLKVGLMRYQCNYRFTEGCFKKSERKNRAEGGAGSAYGPTGCSRGAFCGGPPRRWSLIEGAGTAVLSLMRRGTIEGRS</sequence>
<dbReference type="KEGG" id="vg:80534761"/>
<evidence type="ECO:0000313" key="2">
    <source>
        <dbReference type="Proteomes" id="UP000103899"/>
    </source>
</evidence>
<dbReference type="RefSeq" id="YP_010797058.1">
    <property type="nucleotide sequence ID" value="NC_076129.1"/>
</dbReference>
<dbReference type="InterPro" id="IPR003360">
    <property type="entry name" value="US22-like"/>
</dbReference>
<proteinExistence type="predicted"/>
<dbReference type="GeneID" id="80534761"/>
<accession>I3VQ27</accession>